<evidence type="ECO:0000313" key="2">
    <source>
        <dbReference type="EMBL" id="XFO72021.1"/>
    </source>
</evidence>
<organism evidence="2 3">
    <name type="scientific">Sporomusa acidovorans (strain ATCC 49682 / DSM 3132 / Mol)</name>
    <dbReference type="NCBI Taxonomy" id="1123286"/>
    <lineage>
        <taxon>Bacteria</taxon>
        <taxon>Bacillati</taxon>
        <taxon>Bacillota</taxon>
        <taxon>Negativicutes</taxon>
        <taxon>Selenomonadales</taxon>
        <taxon>Sporomusaceae</taxon>
        <taxon>Sporomusa</taxon>
    </lineage>
</organism>
<evidence type="ECO:0000313" key="3">
    <source>
        <dbReference type="Proteomes" id="UP000216052"/>
    </source>
</evidence>
<keyword evidence="1" id="KW-0812">Transmembrane</keyword>
<keyword evidence="1" id="KW-1133">Transmembrane helix</keyword>
<evidence type="ECO:0008006" key="4">
    <source>
        <dbReference type="Google" id="ProtNLM"/>
    </source>
</evidence>
<dbReference type="RefSeq" id="WP_093795210.1">
    <property type="nucleotide sequence ID" value="NZ_CP155571.1"/>
</dbReference>
<proteinExistence type="predicted"/>
<reference evidence="2" key="1">
    <citation type="submission" date="2024-05" db="EMBL/GenBank/DDBJ databases">
        <title>Isolation and characterization of Sporomusa carbonis sp. nov., a carboxydotrophic hydrogenogen in the genus of Sporomusa isolated from a charcoal burning pile.</title>
        <authorList>
            <person name="Boeer T."/>
            <person name="Rosenbaum F."/>
            <person name="Eysell L."/>
            <person name="Mueller V."/>
            <person name="Daniel R."/>
            <person name="Poehlein A."/>
        </authorList>
    </citation>
    <scope>NUCLEOTIDE SEQUENCE [LARGE SCALE GENOMIC DNA]</scope>
    <source>
        <strain evidence="2">DSM 3132</strain>
    </source>
</reference>
<dbReference type="InterPro" id="IPR007445">
    <property type="entry name" value="PilO"/>
</dbReference>
<keyword evidence="1" id="KW-0472">Membrane</keyword>
<dbReference type="Proteomes" id="UP000216052">
    <property type="component" value="Chromosome"/>
</dbReference>
<dbReference type="Pfam" id="PF04350">
    <property type="entry name" value="PilO"/>
    <property type="match status" value="1"/>
</dbReference>
<keyword evidence="3" id="KW-1185">Reference proteome</keyword>
<dbReference type="Gene3D" id="3.30.70.60">
    <property type="match status" value="1"/>
</dbReference>
<dbReference type="EMBL" id="CP155571">
    <property type="protein sequence ID" value="XFO72021.1"/>
    <property type="molecule type" value="Genomic_DNA"/>
</dbReference>
<accession>A0ABZ3J1K0</accession>
<gene>
    <name evidence="2" type="ORF">SPACI_020670</name>
</gene>
<sequence length="191" mass="21886">MKLNRTSLSIWHKLLLVLAGLFIFIFLFYTYVLEPQRIRISELFAAEQDIRQKNAVIQEFARKNPDTEKYLDEVRKRVSLVNVMIPDQTDLSSFLIQLEQAATACGLQLNEVKHGQIIIKTGYQEIPVEIMLRGSFAQTLAFLQKLETMARFNTVSHISIQSRQGVLESKLNLVIYSHGVPARVQAQPAKR</sequence>
<name>A0ABZ3J1K0_SPOA4</name>
<dbReference type="PANTHER" id="PTHR39555">
    <property type="entry name" value="FIMBRIAL ASSEMBLY PROTEIN PILO-LIKE PROTEIN-RELATED"/>
    <property type="match status" value="1"/>
</dbReference>
<dbReference type="PANTHER" id="PTHR39555:SF1">
    <property type="entry name" value="TYPE IV PILUS INNER MEMBRANE COMPONENT PILO"/>
    <property type="match status" value="1"/>
</dbReference>
<feature type="transmembrane region" description="Helical" evidence="1">
    <location>
        <begin position="12"/>
        <end position="32"/>
    </location>
</feature>
<protein>
    <recommendedName>
        <fullName evidence="4">Pilus assembly protein, PilO</fullName>
    </recommendedName>
</protein>
<evidence type="ECO:0000256" key="1">
    <source>
        <dbReference type="SAM" id="Phobius"/>
    </source>
</evidence>
<dbReference type="InterPro" id="IPR014717">
    <property type="entry name" value="Transl_elong_EF1B/ribsomal_bS6"/>
</dbReference>